<dbReference type="OrthoDB" id="9797047at2"/>
<protein>
    <submittedName>
        <fullName evidence="3">Sll1163 protein</fullName>
    </submittedName>
</protein>
<dbReference type="EMBL" id="BBYR01000069">
    <property type="protein sequence ID" value="GAP38265.1"/>
    <property type="molecule type" value="Genomic_DNA"/>
</dbReference>
<dbReference type="RefSeq" id="WP_054022126.1">
    <property type="nucleotide sequence ID" value="NZ_BBYR01000069.1"/>
</dbReference>
<keyword evidence="1" id="KW-0479">Metal-binding</keyword>
<evidence type="ECO:0000256" key="1">
    <source>
        <dbReference type="ARBA" id="ARBA00022723"/>
    </source>
</evidence>
<dbReference type="CDD" id="cd07008">
    <property type="entry name" value="cupin_yp_001338853-like"/>
    <property type="match status" value="1"/>
</dbReference>
<evidence type="ECO:0000313" key="4">
    <source>
        <dbReference type="Proteomes" id="UP000037660"/>
    </source>
</evidence>
<gene>
    <name evidence="3" type="ORF">ISF6_4459</name>
</gene>
<dbReference type="InterPro" id="IPR051610">
    <property type="entry name" value="GPI/OXD"/>
</dbReference>
<accession>A0A0K8P7U3</accession>
<keyword evidence="4" id="KW-1185">Reference proteome</keyword>
<dbReference type="SUPFAM" id="SSF51182">
    <property type="entry name" value="RmlC-like cupins"/>
    <property type="match status" value="1"/>
</dbReference>
<reference evidence="3 4" key="2">
    <citation type="journal article" date="2016" name="Science">
        <title>A bacterium that degrades and assimilates poly(ethylene terephthalate).</title>
        <authorList>
            <person name="Yoshida S."/>
            <person name="Hiraga K."/>
            <person name="Takehana T."/>
            <person name="Taniguchi I."/>
            <person name="Yamaji H."/>
            <person name="Maeda Y."/>
            <person name="Toyohara K."/>
            <person name="Miyamoto K."/>
            <person name="Kimura Y."/>
            <person name="Oda K."/>
        </authorList>
    </citation>
    <scope>NUCLEOTIDE SEQUENCE [LARGE SCALE GENOMIC DNA]</scope>
    <source>
        <strain evidence="4">NBRC 110686 / TISTR 2288 / 201-F6</strain>
    </source>
</reference>
<dbReference type="STRING" id="1547922.ISF6_4459"/>
<organism evidence="3 4">
    <name type="scientific">Piscinibacter sakaiensis</name>
    <name type="common">Ideonella sakaiensis</name>
    <dbReference type="NCBI Taxonomy" id="1547922"/>
    <lineage>
        <taxon>Bacteria</taxon>
        <taxon>Pseudomonadati</taxon>
        <taxon>Pseudomonadota</taxon>
        <taxon>Betaproteobacteria</taxon>
        <taxon>Burkholderiales</taxon>
        <taxon>Sphaerotilaceae</taxon>
        <taxon>Piscinibacter</taxon>
    </lineage>
</organism>
<dbReference type="Proteomes" id="UP000037660">
    <property type="component" value="Unassembled WGS sequence"/>
</dbReference>
<reference evidence="4" key="1">
    <citation type="submission" date="2015-07" db="EMBL/GenBank/DDBJ databases">
        <title>Discovery of a poly(ethylene terephthalate assimilation.</title>
        <authorList>
            <person name="Yoshida S."/>
            <person name="Hiraga K."/>
            <person name="Takehana T."/>
            <person name="Taniguchi I."/>
            <person name="Yamaji H."/>
            <person name="Maeda Y."/>
            <person name="Toyohara K."/>
            <person name="Miyamoto K."/>
            <person name="Kimura Y."/>
            <person name="Oda K."/>
        </authorList>
    </citation>
    <scope>NUCLEOTIDE SEQUENCE [LARGE SCALE GENOMIC DNA]</scope>
    <source>
        <strain evidence="4">NBRC 110686 / TISTR 2288 / 201-F6</strain>
    </source>
</reference>
<dbReference type="Gene3D" id="2.60.120.10">
    <property type="entry name" value="Jelly Rolls"/>
    <property type="match status" value="1"/>
</dbReference>
<comment type="caution">
    <text evidence="3">The sequence shown here is derived from an EMBL/GenBank/DDBJ whole genome shotgun (WGS) entry which is preliminary data.</text>
</comment>
<dbReference type="PANTHER" id="PTHR35848:SF6">
    <property type="entry name" value="CUPIN TYPE-2 DOMAIN-CONTAINING PROTEIN"/>
    <property type="match status" value="1"/>
</dbReference>
<sequence length="125" mass="12977">MHQDRVLDAADHFRSGEDEPPRVVIAETAEAAVVCWQVEPGQRLALHRHPSGQDTWIVLSGEGLYVTDTAGTTRPLAPGVVAIAPAGAVHGVLATGDVPLRFVSVVSPALSGFEPVDGEPPTGPG</sequence>
<name>A0A0K8P7U3_PISS1</name>
<dbReference type="AlphaFoldDB" id="A0A0K8P7U3"/>
<dbReference type="Pfam" id="PF07883">
    <property type="entry name" value="Cupin_2"/>
    <property type="match status" value="1"/>
</dbReference>
<dbReference type="InterPro" id="IPR013096">
    <property type="entry name" value="Cupin_2"/>
</dbReference>
<dbReference type="PANTHER" id="PTHR35848">
    <property type="entry name" value="OXALATE-BINDING PROTEIN"/>
    <property type="match status" value="1"/>
</dbReference>
<dbReference type="InterPro" id="IPR011051">
    <property type="entry name" value="RmlC_Cupin_sf"/>
</dbReference>
<feature type="domain" description="Cupin type-2" evidence="2">
    <location>
        <begin position="36"/>
        <end position="106"/>
    </location>
</feature>
<dbReference type="GO" id="GO:0046872">
    <property type="term" value="F:metal ion binding"/>
    <property type="evidence" value="ECO:0007669"/>
    <property type="project" value="UniProtKB-KW"/>
</dbReference>
<proteinExistence type="predicted"/>
<dbReference type="InterPro" id="IPR014710">
    <property type="entry name" value="RmlC-like_jellyroll"/>
</dbReference>
<evidence type="ECO:0000313" key="3">
    <source>
        <dbReference type="EMBL" id="GAP38265.1"/>
    </source>
</evidence>
<evidence type="ECO:0000259" key="2">
    <source>
        <dbReference type="Pfam" id="PF07883"/>
    </source>
</evidence>